<evidence type="ECO:0000313" key="4">
    <source>
        <dbReference type="EMBL" id="ACB61949.1"/>
    </source>
</evidence>
<name>B1YLZ1_EXIS2</name>
<dbReference type="SUPFAM" id="SSF141868">
    <property type="entry name" value="EAL domain-like"/>
    <property type="match status" value="1"/>
</dbReference>
<dbReference type="InterPro" id="IPR052155">
    <property type="entry name" value="Biofilm_reg_signaling"/>
</dbReference>
<evidence type="ECO:0000259" key="3">
    <source>
        <dbReference type="PROSITE" id="PS50887"/>
    </source>
</evidence>
<reference evidence="5" key="3">
    <citation type="submission" date="2008-04" db="EMBL/GenBank/DDBJ databases">
        <title>Complete sequence of chromosome of Exiguobacterium sibiricum 255-15.</title>
        <authorList>
            <consortium name="US DOE Joint Genome Institute"/>
            <person name="Copeland A."/>
            <person name="Lucas S."/>
            <person name="Lapidus A."/>
            <person name="Glavina del Rio T."/>
            <person name="Dalin E."/>
            <person name="Tice H."/>
            <person name="Bruce D."/>
            <person name="Goodwin L."/>
            <person name="Pitluck S."/>
            <person name="Kiss H."/>
            <person name="Chertkov O."/>
            <person name="Monk C."/>
            <person name="Brettin T."/>
            <person name="Detter J.C."/>
            <person name="Han C."/>
            <person name="Kuske C.R."/>
            <person name="Schmutz J."/>
            <person name="Larimer F."/>
            <person name="Land M."/>
            <person name="Hauser L."/>
            <person name="Kyrpides N."/>
            <person name="Mikhailova N."/>
            <person name="Vishnivetskaya T."/>
            <person name="Rodrigues D.F."/>
            <person name="Gilichinsky D."/>
            <person name="Tiedje J."/>
            <person name="Richardson P."/>
        </authorList>
    </citation>
    <scope>NUCLEOTIDE SEQUENCE [LARGE SCALE GENOMIC DNA]</scope>
    <source>
        <strain evidence="5">DSM 17290 / CIP 109462 / JCM 13490 / 255-15</strain>
    </source>
</reference>
<protein>
    <submittedName>
        <fullName evidence="4">Diguanylate cyclase/phosphodiesterase with PAS/PAC sensor(S)</fullName>
    </submittedName>
</protein>
<organism evidence="4 5">
    <name type="scientific">Exiguobacterium sibiricum (strain DSM 17290 / CCUG 55495 / CIP 109462 / JCM 13490 / 255-15)</name>
    <dbReference type="NCBI Taxonomy" id="262543"/>
    <lineage>
        <taxon>Bacteria</taxon>
        <taxon>Bacillati</taxon>
        <taxon>Bacillota</taxon>
        <taxon>Bacilli</taxon>
        <taxon>Bacillales</taxon>
        <taxon>Bacillales Family XII. Incertae Sedis</taxon>
        <taxon>Exiguobacterium</taxon>
    </lineage>
</organism>
<dbReference type="PROSITE" id="PS50887">
    <property type="entry name" value="GGDEF"/>
    <property type="match status" value="1"/>
</dbReference>
<dbReference type="PROSITE" id="PS50883">
    <property type="entry name" value="EAL"/>
    <property type="match status" value="1"/>
</dbReference>
<dbReference type="CDD" id="cd01949">
    <property type="entry name" value="GGDEF"/>
    <property type="match status" value="1"/>
</dbReference>
<dbReference type="Pfam" id="PF00563">
    <property type="entry name" value="EAL"/>
    <property type="match status" value="1"/>
</dbReference>
<feature type="transmembrane region" description="Helical" evidence="1">
    <location>
        <begin position="23"/>
        <end position="43"/>
    </location>
</feature>
<evidence type="ECO:0000256" key="1">
    <source>
        <dbReference type="SAM" id="Phobius"/>
    </source>
</evidence>
<dbReference type="OrthoDB" id="9759607at2"/>
<dbReference type="Gene3D" id="3.20.20.450">
    <property type="entry name" value="EAL domain"/>
    <property type="match status" value="1"/>
</dbReference>
<dbReference type="InterPro" id="IPR035919">
    <property type="entry name" value="EAL_sf"/>
</dbReference>
<evidence type="ECO:0000313" key="5">
    <source>
        <dbReference type="Proteomes" id="UP000001681"/>
    </source>
</evidence>
<keyword evidence="1" id="KW-1133">Transmembrane helix</keyword>
<dbReference type="HOGENOM" id="CLU_000445_70_23_9"/>
<keyword evidence="1" id="KW-0472">Membrane</keyword>
<proteinExistence type="predicted"/>
<feature type="domain" description="GGDEF" evidence="3">
    <location>
        <begin position="536"/>
        <end position="664"/>
    </location>
</feature>
<gene>
    <name evidence="4" type="ordered locus">Exig_2499</name>
</gene>
<keyword evidence="1" id="KW-0812">Transmembrane</keyword>
<dbReference type="STRING" id="262543.Exig_2499"/>
<dbReference type="SMART" id="SM00052">
    <property type="entry name" value="EAL"/>
    <property type="match status" value="1"/>
</dbReference>
<dbReference type="eggNOG" id="COG5001">
    <property type="taxonomic scope" value="Bacteria"/>
</dbReference>
<dbReference type="InterPro" id="IPR000160">
    <property type="entry name" value="GGDEF_dom"/>
</dbReference>
<dbReference type="Pfam" id="PF00990">
    <property type="entry name" value="GGDEF"/>
    <property type="match status" value="1"/>
</dbReference>
<dbReference type="RefSeq" id="WP_012371365.1">
    <property type="nucleotide sequence ID" value="NC_010556.1"/>
</dbReference>
<dbReference type="CDD" id="cd01948">
    <property type="entry name" value="EAL"/>
    <property type="match status" value="1"/>
</dbReference>
<dbReference type="Proteomes" id="UP000001681">
    <property type="component" value="Chromosome"/>
</dbReference>
<reference evidence="4 5" key="2">
    <citation type="journal article" date="2008" name="BMC Genomics">
        <title>Architecture of thermal adaptation in an Exiguobacterium sibiricum strain isolated from 3 million year old permafrost: a genome and transcriptome approach.</title>
        <authorList>
            <person name="Rodrigues D.F."/>
            <person name="Ivanova N."/>
            <person name="He Z."/>
            <person name="Huebner M."/>
            <person name="Zhou J."/>
            <person name="Tiedje J.M."/>
        </authorList>
    </citation>
    <scope>NUCLEOTIDE SEQUENCE [LARGE SCALE GENOMIC DNA]</scope>
    <source>
        <strain evidence="5">DSM 17290 / CIP 109462 / JCM 13490 / 255-15</strain>
    </source>
</reference>
<dbReference type="SMART" id="SM00267">
    <property type="entry name" value="GGDEF"/>
    <property type="match status" value="1"/>
</dbReference>
<evidence type="ECO:0000259" key="2">
    <source>
        <dbReference type="PROSITE" id="PS50883"/>
    </source>
</evidence>
<sequence>MLRRLSPVSIVEAFRKRSYYKTFSWMISVIGLLALLIATQQLVKNLEEGYQFKRSSEMMDIFERLNQVERDVTNEYYLTLSETTGDAVATRTETWQQTKTELTALGRQIKQLRMEGPAQKELLSEINRLQTGGYQSEHQFFQAATAYKSEVLFNQLYLSGETGTYYTFFSNLFLMQEELGRAGQFLVSINRENQLNSIDLLRLRQTRQELNSRNNALIQSFYATMRPEDEELRRDISVMSNQMYAYLRMIDATINQPELKQYGTMDEVAKRYQTSMYRSFDQGIADVQTEMTDHGNTLIRNAWLMFIATCCVILLLLWLTLSLLRAFRKDLHILQAEADFFAEGPKQSHHQVPELNDFHPVVEAFRTMTTIISGLLDYNDKKTMEIKQKKAEIESLFSQNTNPIVALSSDFQLLSGNDRFKQLAQSSELMTIEELIHPADLNRVRRTLNRAIDGYSQTIRCQMIFKQDIRNMFVNIIHVPSKNGNGTALYLTCHDETDQFKREEKITQLALFDVLTSLLNRNGFEQKMEEAIAAPQPGELVTIGVRQFRRINDIYGHSAGDQILKELANRLRHHFIGTGSAARIGGDEFAVLIFQQEIVDYRDLKTILERPYRIDGEKIDVSISMSMVRYPDDAVAVTSLLSSVDIAMQHAKREQTGGPIWFESWMSEEYRESVVLEAELREAIARNELQLFYQPQVNLKTKTVDGCEALLRWFHPERGMISPAVFIPIAERSMLIEEIGMWVVQESVNQVRRWEGTPLESLRVSANLSVKELVSGRIVELLTNVRDLYPGIEQRMELEITESFGVFSDTRVFDALQTLHRLGYRLAIDDFGTGYSSLSYLSRLPIQRLKIDRSFISGTDACSNAPLIETIIRLAHTLKYDVVAEGIEQAEQGENLRKLDCEYGQGFYYSRPIPADEFEIWYDRYQEDIKQSG</sequence>
<dbReference type="InterPro" id="IPR001633">
    <property type="entry name" value="EAL_dom"/>
</dbReference>
<dbReference type="EMBL" id="CP001022">
    <property type="protein sequence ID" value="ACB61949.1"/>
    <property type="molecule type" value="Genomic_DNA"/>
</dbReference>
<reference evidence="4 5" key="1">
    <citation type="journal article" date="2006" name="Extremophiles">
        <title>Characterization of Exiguobacterium isolates from the Siberian permafrost. Description of Exiguobacterium sibiricum sp. nov.</title>
        <authorList>
            <person name="Rodrigues D.F."/>
            <person name="Goris J."/>
            <person name="Vishnivetskaya T."/>
            <person name="Gilichinsky D."/>
            <person name="Thomashow M.F."/>
            <person name="Tiedje J.M."/>
        </authorList>
    </citation>
    <scope>NUCLEOTIDE SEQUENCE [LARGE SCALE GENOMIC DNA]</scope>
    <source>
        <strain evidence="5">DSM 17290 / CIP 109462 / JCM 13490 / 255-15</strain>
    </source>
</reference>
<dbReference type="SUPFAM" id="SSF55785">
    <property type="entry name" value="PYP-like sensor domain (PAS domain)"/>
    <property type="match status" value="1"/>
</dbReference>
<dbReference type="AlphaFoldDB" id="B1YLZ1"/>
<dbReference type="InterPro" id="IPR029787">
    <property type="entry name" value="Nucleotide_cyclase"/>
</dbReference>
<feature type="domain" description="EAL" evidence="2">
    <location>
        <begin position="673"/>
        <end position="926"/>
    </location>
</feature>
<dbReference type="InterPro" id="IPR035965">
    <property type="entry name" value="PAS-like_dom_sf"/>
</dbReference>
<dbReference type="PANTHER" id="PTHR44757:SF2">
    <property type="entry name" value="BIOFILM ARCHITECTURE MAINTENANCE PROTEIN MBAA"/>
    <property type="match status" value="1"/>
</dbReference>
<dbReference type="InterPro" id="IPR043128">
    <property type="entry name" value="Rev_trsase/Diguanyl_cyclase"/>
</dbReference>
<dbReference type="PANTHER" id="PTHR44757">
    <property type="entry name" value="DIGUANYLATE CYCLASE DGCP"/>
    <property type="match status" value="1"/>
</dbReference>
<keyword evidence="5" id="KW-1185">Reference proteome</keyword>
<dbReference type="Gene3D" id="3.30.70.270">
    <property type="match status" value="1"/>
</dbReference>
<accession>B1YLZ1</accession>
<dbReference type="NCBIfam" id="TIGR00254">
    <property type="entry name" value="GGDEF"/>
    <property type="match status" value="1"/>
</dbReference>
<dbReference type="KEGG" id="esi:Exig_2499"/>
<dbReference type="SUPFAM" id="SSF55073">
    <property type="entry name" value="Nucleotide cyclase"/>
    <property type="match status" value="1"/>
</dbReference>
<feature type="transmembrane region" description="Helical" evidence="1">
    <location>
        <begin position="302"/>
        <end position="324"/>
    </location>
</feature>